<dbReference type="RefSeq" id="XP_015926569.2">
    <property type="nucleotide sequence ID" value="XM_016071083.3"/>
</dbReference>
<evidence type="ECO:0000256" key="6">
    <source>
        <dbReference type="SAM" id="Phobius"/>
    </source>
</evidence>
<dbReference type="PIRSF" id="PIRSF002419">
    <property type="entry name" value="Tetraspanin"/>
    <property type="match status" value="1"/>
</dbReference>
<proteinExistence type="evidence at transcript level"/>
<comment type="similarity">
    <text evidence="2">Belongs to the tetraspanin (TM4SF) family.</text>
</comment>
<dbReference type="InterPro" id="IPR018499">
    <property type="entry name" value="Tetraspanin/Peripherin"/>
</dbReference>
<evidence type="ECO:0000256" key="1">
    <source>
        <dbReference type="ARBA" id="ARBA00004141"/>
    </source>
</evidence>
<dbReference type="KEGG" id="ptep:107454035"/>
<reference evidence="7" key="1">
    <citation type="journal article" date="2016" name="Mol. Ecol. Resour.">
        <title>Evaluation of the impact of RNA preservation methods of spiders for de novo transcriptome assembly.</title>
        <authorList>
            <person name="Kono N."/>
            <person name="Nakamura H."/>
            <person name="Ito Y."/>
            <person name="Tomita M."/>
            <person name="Arakawa K."/>
        </authorList>
    </citation>
    <scope>NUCLEOTIDE SEQUENCE</scope>
    <source>
        <tissue evidence="7">Whole body</tissue>
    </source>
</reference>
<evidence type="ECO:0000256" key="4">
    <source>
        <dbReference type="ARBA" id="ARBA00022989"/>
    </source>
</evidence>
<dbReference type="PANTHER" id="PTHR19282:SF452">
    <property type="entry name" value="LD03691P"/>
    <property type="match status" value="1"/>
</dbReference>
<keyword evidence="4 6" id="KW-1133">Transmembrane helix</keyword>
<dbReference type="Pfam" id="PF00335">
    <property type="entry name" value="Tetraspanin"/>
    <property type="match status" value="1"/>
</dbReference>
<evidence type="ECO:0000256" key="2">
    <source>
        <dbReference type="ARBA" id="ARBA00006840"/>
    </source>
</evidence>
<feature type="transmembrane region" description="Helical" evidence="6">
    <location>
        <begin position="12"/>
        <end position="32"/>
    </location>
</feature>
<dbReference type="GeneID" id="107454035"/>
<name>A0A2L2XZA2_PARTP</name>
<dbReference type="PANTHER" id="PTHR19282">
    <property type="entry name" value="TETRASPANIN"/>
    <property type="match status" value="1"/>
</dbReference>
<organism evidence="7">
    <name type="scientific">Parasteatoda tepidariorum</name>
    <name type="common">Common house spider</name>
    <name type="synonym">Achaearanea tepidariorum</name>
    <dbReference type="NCBI Taxonomy" id="114398"/>
    <lineage>
        <taxon>Eukaryota</taxon>
        <taxon>Metazoa</taxon>
        <taxon>Ecdysozoa</taxon>
        <taxon>Arthropoda</taxon>
        <taxon>Chelicerata</taxon>
        <taxon>Arachnida</taxon>
        <taxon>Araneae</taxon>
        <taxon>Araneomorphae</taxon>
        <taxon>Entelegynae</taxon>
        <taxon>Araneoidea</taxon>
        <taxon>Theridiidae</taxon>
        <taxon>Parasteatoda</taxon>
    </lineage>
</organism>
<sequence>MCGGFTCSRNALIILNLLYVVVSFTLIGVAAYGIAASFITSLTIVGGIIACGVFLFLLSVMGLIGAARHSQVLLFFYMVILFFLFVAQFSIACACLAFNEDQQHKIASEGWRQASMGLRNETQLYFDCCGFENSTLPDGDPMQQADCSYIPFCREHPTVCEDSKNTCWRKLQTVINNAVKISGGIGLFFSFSEIFSIWLVYRYRQQKDPKMDPTLLFI</sequence>
<evidence type="ECO:0000313" key="7">
    <source>
        <dbReference type="EMBL" id="LAA01264.1"/>
    </source>
</evidence>
<evidence type="ECO:0000256" key="3">
    <source>
        <dbReference type="ARBA" id="ARBA00022692"/>
    </source>
</evidence>
<dbReference type="EMBL" id="IAAA01003795">
    <property type="protein sequence ID" value="LAA01264.1"/>
    <property type="molecule type" value="mRNA"/>
</dbReference>
<dbReference type="InterPro" id="IPR000301">
    <property type="entry name" value="Tetraspanin_animals"/>
</dbReference>
<feature type="transmembrane region" description="Helical" evidence="6">
    <location>
        <begin position="38"/>
        <end position="60"/>
    </location>
</feature>
<dbReference type="AlphaFoldDB" id="A0A2L2XZA2"/>
<evidence type="ECO:0000256" key="5">
    <source>
        <dbReference type="ARBA" id="ARBA00023136"/>
    </source>
</evidence>
<keyword evidence="5 6" id="KW-0472">Membrane</keyword>
<dbReference type="GO" id="GO:0016020">
    <property type="term" value="C:membrane"/>
    <property type="evidence" value="ECO:0007669"/>
    <property type="project" value="UniProtKB-SubCell"/>
</dbReference>
<protein>
    <submittedName>
        <fullName evidence="7">Tetraspanin-31</fullName>
    </submittedName>
</protein>
<feature type="transmembrane region" description="Helical" evidence="6">
    <location>
        <begin position="72"/>
        <end position="99"/>
    </location>
</feature>
<keyword evidence="3 6" id="KW-0812">Transmembrane</keyword>
<accession>A0A2L2XZA2</accession>
<feature type="transmembrane region" description="Helical" evidence="6">
    <location>
        <begin position="181"/>
        <end position="201"/>
    </location>
</feature>
<dbReference type="OrthoDB" id="5845060at2759"/>
<comment type="subcellular location">
    <subcellularLocation>
        <location evidence="1">Membrane</location>
        <topology evidence="1">Multi-pass membrane protein</topology>
    </subcellularLocation>
</comment>
<dbReference type="PRINTS" id="PR00259">
    <property type="entry name" value="TMFOUR"/>
</dbReference>